<dbReference type="PANTHER" id="PTHR40788:SF2">
    <property type="entry name" value="CLR5 DOMAIN-CONTAINING PROTEIN"/>
    <property type="match status" value="1"/>
</dbReference>
<feature type="compositionally biased region" description="Basic and acidic residues" evidence="1">
    <location>
        <begin position="837"/>
        <end position="861"/>
    </location>
</feature>
<feature type="region of interest" description="Disordered" evidence="1">
    <location>
        <begin position="731"/>
        <end position="752"/>
    </location>
</feature>
<evidence type="ECO:0000256" key="1">
    <source>
        <dbReference type="SAM" id="MobiDB-lite"/>
    </source>
</evidence>
<dbReference type="STRING" id="303698.A0A1V6T2K0"/>
<dbReference type="AlphaFoldDB" id="A0A1V6T2K0"/>
<dbReference type="OrthoDB" id="4350039at2759"/>
<organism evidence="2 3">
    <name type="scientific">Penicillium steckii</name>
    <dbReference type="NCBI Taxonomy" id="303698"/>
    <lineage>
        <taxon>Eukaryota</taxon>
        <taxon>Fungi</taxon>
        <taxon>Dikarya</taxon>
        <taxon>Ascomycota</taxon>
        <taxon>Pezizomycotina</taxon>
        <taxon>Eurotiomycetes</taxon>
        <taxon>Eurotiomycetidae</taxon>
        <taxon>Eurotiales</taxon>
        <taxon>Aspergillaceae</taxon>
        <taxon>Penicillium</taxon>
    </lineage>
</organism>
<evidence type="ECO:0000313" key="2">
    <source>
        <dbReference type="EMBL" id="OQE20472.1"/>
    </source>
</evidence>
<reference evidence="3" key="1">
    <citation type="journal article" date="2017" name="Nat. Microbiol.">
        <title>Global analysis of biosynthetic gene clusters reveals vast potential of secondary metabolite production in Penicillium species.</title>
        <authorList>
            <person name="Nielsen J.C."/>
            <person name="Grijseels S."/>
            <person name="Prigent S."/>
            <person name="Ji B."/>
            <person name="Dainat J."/>
            <person name="Nielsen K.F."/>
            <person name="Frisvad J.C."/>
            <person name="Workman M."/>
            <person name="Nielsen J."/>
        </authorList>
    </citation>
    <scope>NUCLEOTIDE SEQUENCE [LARGE SCALE GENOMIC DNA]</scope>
    <source>
        <strain evidence="3">IBT 24891</strain>
    </source>
</reference>
<dbReference type="PANTHER" id="PTHR40788">
    <property type="entry name" value="CLR5 DOMAIN-CONTAINING PROTEIN-RELATED"/>
    <property type="match status" value="1"/>
</dbReference>
<evidence type="ECO:0000313" key="3">
    <source>
        <dbReference type="Proteomes" id="UP000191285"/>
    </source>
</evidence>
<dbReference type="EMBL" id="MLKD01000013">
    <property type="protein sequence ID" value="OQE20472.1"/>
    <property type="molecule type" value="Genomic_DNA"/>
</dbReference>
<name>A0A1V6T2K0_9EURO</name>
<protein>
    <submittedName>
        <fullName evidence="2">Uncharacterized protein</fullName>
    </submittedName>
</protein>
<dbReference type="Proteomes" id="UP000191285">
    <property type="component" value="Unassembled WGS sequence"/>
</dbReference>
<gene>
    <name evidence="2" type="ORF">PENSTE_c013G07490</name>
</gene>
<sequence>MDPLLASLVDISSEYYKPNLDSGFVSERELGLLKATEEQIRGFTAEERELLKRRLRLFFAPVNIGHSFPAEWLLRWPRRVISFQEGQMMEAEKTALWLQQAFNYPAPNNAFNKAIIQSYSEWEPEFLATLEQGSLDLMRQTVAFDTGPPPKKPFTLSSGIGEAFRLKYKKWIFEKFDSLEALWEAKANDIQEKWKKMSIQQRENVLDQWGKINQFHGEGLLSEIQNAGPKKFEIKGVQKDLKDQAWKWPIINKEDLKVGNALLSFIEARATQSPYLFIRHDADSLEFVMRKRLVDFPYLGSYQMFFPRNGDRDQFGLLVHTATVTEQAENEFAKATLAKESKGEVVERRFYPAMYTVGIRATEGLPAMMLQSEIYDFLLTMCDSILQAPVKEDSQSDIPEKVEVHPLVRLYSHHQYYPSGTVEFDALLEILTATRDGIANDIVSMKEDPSYCHELFKTWMEHQMISVNTNQPGPKMTKAEKTELNGKHLGGLMGDLITDYIDWDKLITDFQNLKKVIEDYREALESAQGIPGEKVPTEVLETCAALIHKLQISHITKLAAFTISFAASPKMRNRFFRKSTDEMGIVDIILEESYNIHLKSNAWSQQRKYGTLTLMVAKLSDYSDVELPDLAVYMDICTREMSHFLETEEKEKGMISPFLRDMISTLTLFGACRTQIRQLDIWNNNFDEIIKSNAIDHTRIGQEYLDGLTKIQDELVKTTWGKLGNDFKNGFGNTFEGPQTERNTRKRQIEESKGREMWDIILEVLAKHKDQIPLALQTALKHPCGRTPDWQSRPVPAPVQAQRQDEPEWEAEIEVRAGRGAAAQAESSAGPSRTNKRTAEEAGFEEEKVKPKDKGKGKERAEEQEEEPKRKKVKTRGVADPAREAVAERAQQQQQQQQQEEEEIPARHFHVSQRVLGTLEQILFQERGGGGHAGEVAWNDFRYAMTAIGFKTT</sequence>
<accession>A0A1V6T2K0</accession>
<comment type="caution">
    <text evidence="2">The sequence shown here is derived from an EMBL/GenBank/DDBJ whole genome shotgun (WGS) entry which is preliminary data.</text>
</comment>
<proteinExistence type="predicted"/>
<feature type="region of interest" description="Disordered" evidence="1">
    <location>
        <begin position="785"/>
        <end position="904"/>
    </location>
</feature>
<keyword evidence="3" id="KW-1185">Reference proteome</keyword>